<gene>
    <name evidence="2" type="ORF">I302_00940</name>
    <name evidence="3" type="ORF">I302_102251</name>
</gene>
<dbReference type="KEGG" id="kbi:30205339"/>
<reference evidence="3" key="4">
    <citation type="submission" date="2024-02" db="EMBL/GenBank/DDBJ databases">
        <title>Comparative genomics of Cryptococcus and Kwoniella reveals pathogenesis evolution and contrasting modes of karyotype evolution via chromosome fusion or intercentromeric recombination.</title>
        <authorList>
            <person name="Coelho M.A."/>
            <person name="David-Palma M."/>
            <person name="Shea T."/>
            <person name="Bowers K."/>
            <person name="McGinley-Smith S."/>
            <person name="Mohammad A.W."/>
            <person name="Gnirke A."/>
            <person name="Yurkov A.M."/>
            <person name="Nowrousian M."/>
            <person name="Sun S."/>
            <person name="Cuomo C.A."/>
            <person name="Heitman J."/>
        </authorList>
    </citation>
    <scope>NUCLEOTIDE SEQUENCE</scope>
    <source>
        <strain evidence="3">CBS 10118</strain>
    </source>
</reference>
<dbReference type="OrthoDB" id="2100128at2759"/>
<dbReference type="GeneID" id="30205339"/>
<feature type="compositionally biased region" description="Low complexity" evidence="1">
    <location>
        <begin position="62"/>
        <end position="73"/>
    </location>
</feature>
<dbReference type="PANTHER" id="PTHR39398">
    <property type="entry name" value="YALI0F14311P"/>
    <property type="match status" value="1"/>
</dbReference>
<organism evidence="2">
    <name type="scientific">Kwoniella bestiolae CBS 10118</name>
    <dbReference type="NCBI Taxonomy" id="1296100"/>
    <lineage>
        <taxon>Eukaryota</taxon>
        <taxon>Fungi</taxon>
        <taxon>Dikarya</taxon>
        <taxon>Basidiomycota</taxon>
        <taxon>Agaricomycotina</taxon>
        <taxon>Tremellomycetes</taxon>
        <taxon>Tremellales</taxon>
        <taxon>Cryptococcaceae</taxon>
        <taxon>Kwoniella</taxon>
    </lineage>
</organism>
<dbReference type="STRING" id="1296100.A0A1B9GEL9"/>
<dbReference type="AlphaFoldDB" id="A0A1B9GEL9"/>
<keyword evidence="4" id="KW-1185">Reference proteome</keyword>
<feature type="compositionally biased region" description="Polar residues" evidence="1">
    <location>
        <begin position="110"/>
        <end position="122"/>
    </location>
</feature>
<sequence length="486" mass="55295">MQRYQPPHARQRNAPTQDERQQGTNDGSARASYTRRYNTEDRTEQVAGSGPYIGKDGYDKPSGQYGYSQQQQQQRRDPTYSSRNDDRPRPRPRNPNNPGPSSSSGHHTYRSNQPGPLSSNVYRSKKNWSDSPVLASPASDIRPMRATLEQAKGKGGDHEEFDFEMIQSVSRSGGDGKEGDLLKDWDVQEKYRVFIEGKIQKHHSTFHTTYHKAPKRDARDEMESLGSIVLLLRKLREGVVASGRIDRFAVEVFESSAQFSILANNRPQLISSLSGLVPGLYSALDVRQEEGGQGKSKDIPRSPAEIQAESLERRMNHLSLKNSHEERRRDFVVLYLLYQLVVIGENEFWSTYWNLTNPPRKKRLRIAFDDITLNHADQNEEIPSYISFISPSSINLATSLAKAITSTSFNPIRYFQLSRSATEYERVILSWGGDNVRERAWTVLRKGYMSCSVQWAGKFLGMDEGEIEGWVEERGGRVEGGMLRLR</sequence>
<reference evidence="2" key="1">
    <citation type="submission" date="2013-07" db="EMBL/GenBank/DDBJ databases">
        <title>The Genome Sequence of Cryptococcus bestiolae CBS10118.</title>
        <authorList>
            <consortium name="The Broad Institute Genome Sequencing Platform"/>
            <person name="Cuomo C."/>
            <person name="Litvintseva A."/>
            <person name="Chen Y."/>
            <person name="Heitman J."/>
            <person name="Sun S."/>
            <person name="Springer D."/>
            <person name="Dromer F."/>
            <person name="Young S.K."/>
            <person name="Zeng Q."/>
            <person name="Gargeya S."/>
            <person name="Fitzgerald M."/>
            <person name="Abouelleil A."/>
            <person name="Alvarado L."/>
            <person name="Berlin A.M."/>
            <person name="Chapman S.B."/>
            <person name="Dewar J."/>
            <person name="Goldberg J."/>
            <person name="Griggs A."/>
            <person name="Gujja S."/>
            <person name="Hansen M."/>
            <person name="Howarth C."/>
            <person name="Imamovic A."/>
            <person name="Larimer J."/>
            <person name="McCowan C."/>
            <person name="Murphy C."/>
            <person name="Pearson M."/>
            <person name="Priest M."/>
            <person name="Roberts A."/>
            <person name="Saif S."/>
            <person name="Shea T."/>
            <person name="Sykes S."/>
            <person name="Wortman J."/>
            <person name="Nusbaum C."/>
            <person name="Birren B."/>
        </authorList>
    </citation>
    <scope>NUCLEOTIDE SEQUENCE [LARGE SCALE GENOMIC DNA]</scope>
    <source>
        <strain evidence="2">CBS 10118</strain>
    </source>
</reference>
<feature type="region of interest" description="Disordered" evidence="1">
    <location>
        <begin position="1"/>
        <end position="144"/>
    </location>
</feature>
<accession>A0A1B9GEL9</accession>
<dbReference type="Gene3D" id="1.25.40.990">
    <property type="match status" value="1"/>
</dbReference>
<name>A0A1B9GEL9_9TREE</name>
<reference evidence="3" key="2">
    <citation type="submission" date="2013-07" db="EMBL/GenBank/DDBJ databases">
        <authorList>
            <consortium name="The Broad Institute Genome Sequencing Platform"/>
            <person name="Cuomo C."/>
            <person name="Litvintseva A."/>
            <person name="Chen Y."/>
            <person name="Heitman J."/>
            <person name="Sun S."/>
            <person name="Springer D."/>
            <person name="Dromer F."/>
            <person name="Young S.K."/>
            <person name="Zeng Q."/>
            <person name="Gargeya S."/>
            <person name="Fitzgerald M."/>
            <person name="Abouelleil A."/>
            <person name="Alvarado L."/>
            <person name="Berlin A.M."/>
            <person name="Chapman S.B."/>
            <person name="Dewar J."/>
            <person name="Goldberg J."/>
            <person name="Griggs A."/>
            <person name="Gujja S."/>
            <person name="Hansen M."/>
            <person name="Howarth C."/>
            <person name="Imamovic A."/>
            <person name="Larimer J."/>
            <person name="McCowan C."/>
            <person name="Murphy C."/>
            <person name="Pearson M."/>
            <person name="Priest M."/>
            <person name="Roberts A."/>
            <person name="Saif S."/>
            <person name="Shea T."/>
            <person name="Sykes S."/>
            <person name="Wortman J."/>
            <person name="Nusbaum C."/>
            <person name="Birren B."/>
        </authorList>
    </citation>
    <scope>NUCLEOTIDE SEQUENCE</scope>
    <source>
        <strain evidence="3">CBS 10118</strain>
    </source>
</reference>
<evidence type="ECO:0000313" key="4">
    <source>
        <dbReference type="Proteomes" id="UP000092730"/>
    </source>
</evidence>
<dbReference type="EMBL" id="CP144541">
    <property type="protein sequence ID" value="WVW80273.1"/>
    <property type="molecule type" value="Genomic_DNA"/>
</dbReference>
<dbReference type="EMBL" id="KI894018">
    <property type="protein sequence ID" value="OCF29435.1"/>
    <property type="molecule type" value="Genomic_DNA"/>
</dbReference>
<dbReference type="VEuPathDB" id="FungiDB:I302_00940"/>
<protein>
    <submittedName>
        <fullName evidence="2">Uncharacterized protein</fullName>
    </submittedName>
</protein>
<dbReference type="RefSeq" id="XP_019050505.1">
    <property type="nucleotide sequence ID" value="XM_019187627.1"/>
</dbReference>
<proteinExistence type="predicted"/>
<feature type="compositionally biased region" description="Basic and acidic residues" evidence="1">
    <location>
        <begin position="74"/>
        <end position="89"/>
    </location>
</feature>
<dbReference type="PANTHER" id="PTHR39398:SF1">
    <property type="entry name" value="CSN8_PSMD8_EIF3K DOMAIN-CONTAINING PROTEIN"/>
    <property type="match status" value="1"/>
</dbReference>
<dbReference type="Proteomes" id="UP000092730">
    <property type="component" value="Chromosome 1"/>
</dbReference>
<evidence type="ECO:0000313" key="2">
    <source>
        <dbReference type="EMBL" id="OCF29435.1"/>
    </source>
</evidence>
<evidence type="ECO:0000313" key="3">
    <source>
        <dbReference type="EMBL" id="WVW80273.1"/>
    </source>
</evidence>
<reference evidence="2" key="3">
    <citation type="submission" date="2014-01" db="EMBL/GenBank/DDBJ databases">
        <title>Evolution of pathogenesis and genome organization in the Tremellales.</title>
        <authorList>
            <person name="Cuomo C."/>
            <person name="Litvintseva A."/>
            <person name="Heitman J."/>
            <person name="Chen Y."/>
            <person name="Sun S."/>
            <person name="Springer D."/>
            <person name="Dromer F."/>
            <person name="Young S."/>
            <person name="Zeng Q."/>
            <person name="Chapman S."/>
            <person name="Gujja S."/>
            <person name="Saif S."/>
            <person name="Birren B."/>
        </authorList>
    </citation>
    <scope>NUCLEOTIDE SEQUENCE</scope>
    <source>
        <strain evidence="2">CBS 10118</strain>
    </source>
</reference>
<evidence type="ECO:0000256" key="1">
    <source>
        <dbReference type="SAM" id="MobiDB-lite"/>
    </source>
</evidence>